<proteinExistence type="predicted"/>
<evidence type="ECO:0000313" key="3">
    <source>
        <dbReference type="Proteomes" id="UP001177769"/>
    </source>
</evidence>
<dbReference type="Proteomes" id="UP001177769">
    <property type="component" value="Chromosome"/>
</dbReference>
<protein>
    <recommendedName>
        <fullName evidence="4">PEP-CTERM sorting domain-containing protein</fullName>
    </recommendedName>
</protein>
<accession>A0AA95SL74</accession>
<dbReference type="AlphaFoldDB" id="A0AA95SL74"/>
<evidence type="ECO:0000256" key="1">
    <source>
        <dbReference type="SAM" id="SignalP"/>
    </source>
</evidence>
<sequence length="314" mass="31682">MPHPHHFTALLALLIASASYAAPRQLDVSAPGGFLNACAAPSGGGSGGWAGDDISGWFTSGSCDGHDFGSPGGASGSAASSGPSISNNASGWATLGATLMSAENHSPASTFFAHGGVNGGYTDQLTVLLPGFEGQAGYLLLRVGVAGTLQASAETGAAGFEVVPYVNKQLLNAGNPGYDDGSSNHLWATDRQVGAWGVASAPDASLAVNEIVVFSLPVVVGQALDVGIYAMAEAGQRSSGGFPGWYANSQVQFGSFLAGAPLLMIGGQAQPGFSISSASGFDWTQAAAVPEPQQWALWAAGLGWLVLRLRRRAG</sequence>
<organism evidence="2 3">
    <name type="scientific">Paucibacter sediminis</name>
    <dbReference type="NCBI Taxonomy" id="3019553"/>
    <lineage>
        <taxon>Bacteria</taxon>
        <taxon>Pseudomonadati</taxon>
        <taxon>Pseudomonadota</taxon>
        <taxon>Betaproteobacteria</taxon>
        <taxon>Burkholderiales</taxon>
        <taxon>Sphaerotilaceae</taxon>
        <taxon>Roseateles</taxon>
    </lineage>
</organism>
<reference evidence="2" key="1">
    <citation type="submission" date="2023-01" db="EMBL/GenBank/DDBJ databases">
        <title>Whole genome sequence of Paucibacter sp. S2-9 isolated from pond sediment.</title>
        <authorList>
            <person name="Jung J.Y."/>
        </authorList>
    </citation>
    <scope>NUCLEOTIDE SEQUENCE</scope>
    <source>
        <strain evidence="2">S2-9</strain>
    </source>
</reference>
<keyword evidence="1" id="KW-0732">Signal</keyword>
<evidence type="ECO:0008006" key="4">
    <source>
        <dbReference type="Google" id="ProtNLM"/>
    </source>
</evidence>
<name>A0AA95SL74_9BURK</name>
<keyword evidence="3" id="KW-1185">Reference proteome</keyword>
<dbReference type="KEGG" id="pais:PFX98_23940"/>
<dbReference type="EMBL" id="CP116346">
    <property type="protein sequence ID" value="WIT11888.1"/>
    <property type="molecule type" value="Genomic_DNA"/>
</dbReference>
<gene>
    <name evidence="2" type="ORF">PFX98_23940</name>
</gene>
<feature type="chain" id="PRO_5041741645" description="PEP-CTERM sorting domain-containing protein" evidence="1">
    <location>
        <begin position="22"/>
        <end position="314"/>
    </location>
</feature>
<evidence type="ECO:0000313" key="2">
    <source>
        <dbReference type="EMBL" id="WIT11888.1"/>
    </source>
</evidence>
<dbReference type="RefSeq" id="WP_285232972.1">
    <property type="nucleotide sequence ID" value="NZ_CP116346.1"/>
</dbReference>
<feature type="signal peptide" evidence="1">
    <location>
        <begin position="1"/>
        <end position="21"/>
    </location>
</feature>